<reference key="1">
    <citation type="journal article" date="2007" name="Nature">
        <title>The medaka draft genome and insights into vertebrate genome evolution.</title>
        <authorList>
            <person name="Kasahara M."/>
            <person name="Naruse K."/>
            <person name="Sasaki S."/>
            <person name="Nakatani Y."/>
            <person name="Qu W."/>
            <person name="Ahsan B."/>
            <person name="Yamada T."/>
            <person name="Nagayasu Y."/>
            <person name="Doi K."/>
            <person name="Kasai Y."/>
            <person name="Jindo T."/>
            <person name="Kobayashi D."/>
            <person name="Shimada A."/>
            <person name="Toyoda A."/>
            <person name="Kuroki Y."/>
            <person name="Fujiyama A."/>
            <person name="Sasaki T."/>
            <person name="Shimizu A."/>
            <person name="Asakawa S."/>
            <person name="Shimizu N."/>
            <person name="Hashimoto S."/>
            <person name="Yang J."/>
            <person name="Lee Y."/>
            <person name="Matsushima K."/>
            <person name="Sugano S."/>
            <person name="Sakaizumi M."/>
            <person name="Narita T."/>
            <person name="Ohishi K."/>
            <person name="Haga S."/>
            <person name="Ohta F."/>
            <person name="Nomoto H."/>
            <person name="Nogata K."/>
            <person name="Morishita T."/>
            <person name="Endo T."/>
            <person name="Shin-I T."/>
            <person name="Takeda H."/>
            <person name="Morishita S."/>
            <person name="Kohara Y."/>
        </authorList>
    </citation>
    <scope>NUCLEOTIDE SEQUENCE [LARGE SCALE GENOMIC DNA]</scope>
    <source>
        <strain>Hd-rR</strain>
    </source>
</reference>
<dbReference type="Gene3D" id="3.60.10.10">
    <property type="entry name" value="Endonuclease/exonuclease/phosphatase"/>
    <property type="match status" value="1"/>
</dbReference>
<feature type="domain" description="Reverse transcriptase" evidence="1">
    <location>
        <begin position="468"/>
        <end position="740"/>
    </location>
</feature>
<evidence type="ECO:0000313" key="3">
    <source>
        <dbReference type="Proteomes" id="UP000265180"/>
    </source>
</evidence>
<name>A0A3P9K3F6_ORYLA</name>
<sequence>MVKGLQIIHVNMRSLLPKIDQLRAWLVYNKPSVITISETWLSSNISDSVISLDNYTLYRADRSSRGGGVATYVSSNIQSHVILPKVAPLCFEGLFIKLILHDHKHLIIGNIYRPPNSPSDSVKNIVSTVTSLSCKNEMILLGDFNINCLCPSSATERTLFNSSNFSQLISKPTRISTNSKSLIDWILVTHPDRIQDSGVLSDCFSDHCIIYCIWKIKTPRLPPKLVKVRQTKILNIDNFIEDLLNINWARLNLIPFMNEAWDYFSTELLNVIDKHAPPTVIRVKGKQMPWVNGELISLFRQRDKAWEKFHHTQDPADRDAYKRLRNICTTRTRNARSNYYKDSLSNSANNPKQFWRQINNLLGKTDSASTNMLINNVCTNDPAVISEAFCQHFSISPPIESPSHSISHCVNLSCDSTFSFRMVNPTDVEQVINELSSTSSAGPDGIEAKFIKLASHVLCFPLAALLNLSFTTAEVPLAWKRAKVIPLHKGGKSNDMSNYRPISIINSIVKVYEKIIFNQLSEYLTLNNILSPFQSGFRKHFSTTSALLKFTNDIFSGFDNNMLTGALFIDLTKAFDMVDHYLLLDKLHSIGLDRSSLLWFNSYLHHRQQCVLFNGSYSNFLSVDKGVPQGSALGPLLFSIFINDLPTKCIYSNIQLYADDTVIYSSKSNIVDIQHSIQHDFNSVQLWLQSNKLLLNKSKSYFMLFQKRLRPVAASEIHLTYLDMSLISVAEKFKYLGLWLDSSLSFSVHIQSIVHKISYRLKLLYLSINCFSLSVRKKIISQLIIPTLDYGDIIYQNTTLTNLRPLNVIYNSLCRFILRCPFRTHHCLMFQQLSWLPLSSRRQFHWLLFIFKCINLSYPDYLKQYLTPFQSSYNLRHADQIFFAVPRVKKQIGKYSFNYKAPSDWNNLPLSIRSLTSFFAFKNACLVHLQHSCNCF</sequence>
<dbReference type="PANTHER" id="PTHR47510">
    <property type="entry name" value="REVERSE TRANSCRIPTASE DOMAIN-CONTAINING PROTEIN"/>
    <property type="match status" value="1"/>
</dbReference>
<dbReference type="AlphaFoldDB" id="A0A3P9K3F6"/>
<reference evidence="2" key="4">
    <citation type="submission" date="2025-09" db="UniProtKB">
        <authorList>
            <consortium name="Ensembl"/>
        </authorList>
    </citation>
    <scope>IDENTIFICATION</scope>
    <source>
        <strain evidence="2">HNI</strain>
    </source>
</reference>
<dbReference type="Ensembl" id="ENSORLT00020010490.1">
    <property type="protein sequence ID" value="ENSORLP00020002922.1"/>
    <property type="gene ID" value="ENSORLG00020003695.1"/>
</dbReference>
<dbReference type="Pfam" id="PF03372">
    <property type="entry name" value="Exo_endo_phos"/>
    <property type="match status" value="1"/>
</dbReference>
<dbReference type="InterPro" id="IPR005135">
    <property type="entry name" value="Endo/exonuclease/phosphatase"/>
</dbReference>
<proteinExistence type="predicted"/>
<reference evidence="2 3" key="2">
    <citation type="submission" date="2017-04" db="EMBL/GenBank/DDBJ databases">
        <title>CpG methylation of centromeres and impact of large insertions on vertebrate speciation.</title>
        <authorList>
            <person name="Ichikawa K."/>
            <person name="Yoshimura J."/>
            <person name="Morishita S."/>
        </authorList>
    </citation>
    <scope>NUCLEOTIDE SEQUENCE</scope>
    <source>
        <strain evidence="2 3">HNI</strain>
    </source>
</reference>
<dbReference type="Pfam" id="PF00078">
    <property type="entry name" value="RVT_1"/>
    <property type="match status" value="1"/>
</dbReference>
<evidence type="ECO:0000259" key="1">
    <source>
        <dbReference type="PROSITE" id="PS50878"/>
    </source>
</evidence>
<dbReference type="PROSITE" id="PS50878">
    <property type="entry name" value="RT_POL"/>
    <property type="match status" value="1"/>
</dbReference>
<dbReference type="GO" id="GO:0003824">
    <property type="term" value="F:catalytic activity"/>
    <property type="evidence" value="ECO:0007669"/>
    <property type="project" value="InterPro"/>
</dbReference>
<accession>A0A3P9K3F6</accession>
<reference evidence="2" key="3">
    <citation type="submission" date="2025-08" db="UniProtKB">
        <authorList>
            <consortium name="Ensembl"/>
        </authorList>
    </citation>
    <scope>IDENTIFICATION</scope>
    <source>
        <strain evidence="2">HNI</strain>
    </source>
</reference>
<dbReference type="SUPFAM" id="SSF56219">
    <property type="entry name" value="DNase I-like"/>
    <property type="match status" value="1"/>
</dbReference>
<dbReference type="Proteomes" id="UP000265180">
    <property type="component" value="Chromosome 14"/>
</dbReference>
<dbReference type="CDD" id="cd01650">
    <property type="entry name" value="RT_nLTR_like"/>
    <property type="match status" value="1"/>
</dbReference>
<protein>
    <recommendedName>
        <fullName evidence="1">Reverse transcriptase domain-containing protein</fullName>
    </recommendedName>
</protein>
<dbReference type="PANTHER" id="PTHR47510:SF3">
    <property type="entry name" value="ENDO_EXONUCLEASE_PHOSPHATASE DOMAIN-CONTAINING PROTEIN"/>
    <property type="match status" value="1"/>
</dbReference>
<organism evidence="2 3">
    <name type="scientific">Oryzias latipes</name>
    <name type="common">Japanese rice fish</name>
    <name type="synonym">Japanese killifish</name>
    <dbReference type="NCBI Taxonomy" id="8090"/>
    <lineage>
        <taxon>Eukaryota</taxon>
        <taxon>Metazoa</taxon>
        <taxon>Chordata</taxon>
        <taxon>Craniata</taxon>
        <taxon>Vertebrata</taxon>
        <taxon>Euteleostomi</taxon>
        <taxon>Actinopterygii</taxon>
        <taxon>Neopterygii</taxon>
        <taxon>Teleostei</taxon>
        <taxon>Neoteleostei</taxon>
        <taxon>Acanthomorphata</taxon>
        <taxon>Ovalentaria</taxon>
        <taxon>Atherinomorphae</taxon>
        <taxon>Beloniformes</taxon>
        <taxon>Adrianichthyidae</taxon>
        <taxon>Oryziinae</taxon>
        <taxon>Oryzias</taxon>
    </lineage>
</organism>
<dbReference type="InterPro" id="IPR036691">
    <property type="entry name" value="Endo/exonu/phosph_ase_sf"/>
</dbReference>
<dbReference type="SUPFAM" id="SSF56672">
    <property type="entry name" value="DNA/RNA polymerases"/>
    <property type="match status" value="1"/>
</dbReference>
<dbReference type="InterPro" id="IPR000477">
    <property type="entry name" value="RT_dom"/>
</dbReference>
<evidence type="ECO:0000313" key="2">
    <source>
        <dbReference type="Ensembl" id="ENSORLP00020002922.1"/>
    </source>
</evidence>
<dbReference type="InterPro" id="IPR043502">
    <property type="entry name" value="DNA/RNA_pol_sf"/>
</dbReference>